<dbReference type="Pfam" id="PF13650">
    <property type="entry name" value="Asp_protease_2"/>
    <property type="match status" value="1"/>
</dbReference>
<evidence type="ECO:0000256" key="8">
    <source>
        <dbReference type="ARBA" id="ARBA00022918"/>
    </source>
</evidence>
<evidence type="ECO:0000256" key="7">
    <source>
        <dbReference type="ARBA" id="ARBA00022801"/>
    </source>
</evidence>
<feature type="compositionally biased region" description="Polar residues" evidence="12">
    <location>
        <begin position="1823"/>
        <end position="1835"/>
    </location>
</feature>
<dbReference type="Proteomes" id="UP000829196">
    <property type="component" value="Unassembled WGS sequence"/>
</dbReference>
<evidence type="ECO:0000256" key="4">
    <source>
        <dbReference type="ARBA" id="ARBA00022722"/>
    </source>
</evidence>
<reference evidence="16" key="1">
    <citation type="journal article" date="2022" name="Front. Genet.">
        <title>Chromosome-Scale Assembly of the Dendrobium nobile Genome Provides Insights Into the Molecular Mechanism of the Biosynthesis of the Medicinal Active Ingredient of Dendrobium.</title>
        <authorList>
            <person name="Xu Q."/>
            <person name="Niu S.-C."/>
            <person name="Li K.-L."/>
            <person name="Zheng P.-J."/>
            <person name="Zhang X.-J."/>
            <person name="Jia Y."/>
            <person name="Liu Y."/>
            <person name="Niu Y.-X."/>
            <person name="Yu L.-H."/>
            <person name="Chen D.-F."/>
            <person name="Zhang G.-Q."/>
        </authorList>
    </citation>
    <scope>NUCLEOTIDE SEQUENCE</scope>
    <source>
        <tissue evidence="16">Leaf</tissue>
    </source>
</reference>
<dbReference type="Gene3D" id="4.10.60.10">
    <property type="entry name" value="Zinc finger, CCHC-type"/>
    <property type="match status" value="1"/>
</dbReference>
<dbReference type="SUPFAM" id="SSF50630">
    <property type="entry name" value="Acid proteases"/>
    <property type="match status" value="1"/>
</dbReference>
<evidence type="ECO:0000256" key="2">
    <source>
        <dbReference type="ARBA" id="ARBA00022679"/>
    </source>
</evidence>
<dbReference type="GO" id="GO:0003964">
    <property type="term" value="F:RNA-directed DNA polymerase activity"/>
    <property type="evidence" value="ECO:0007669"/>
    <property type="project" value="UniProtKB-KW"/>
</dbReference>
<evidence type="ECO:0000313" key="17">
    <source>
        <dbReference type="Proteomes" id="UP000829196"/>
    </source>
</evidence>
<gene>
    <name evidence="16" type="ORF">KFK09_028833</name>
</gene>
<dbReference type="PROSITE" id="PS50878">
    <property type="entry name" value="RT_POL"/>
    <property type="match status" value="1"/>
</dbReference>
<accession>A0A8T3A4B7</accession>
<evidence type="ECO:0000259" key="13">
    <source>
        <dbReference type="PROSITE" id="PS50158"/>
    </source>
</evidence>
<evidence type="ECO:0000256" key="3">
    <source>
        <dbReference type="ARBA" id="ARBA00022695"/>
    </source>
</evidence>
<evidence type="ECO:0000256" key="11">
    <source>
        <dbReference type="SAM" id="Coils"/>
    </source>
</evidence>
<dbReference type="GO" id="GO:0004190">
    <property type="term" value="F:aspartic-type endopeptidase activity"/>
    <property type="evidence" value="ECO:0007669"/>
    <property type="project" value="UniProtKB-KW"/>
</dbReference>
<keyword evidence="5" id="KW-0064">Aspartyl protease</keyword>
<dbReference type="GO" id="GO:0004519">
    <property type="term" value="F:endonuclease activity"/>
    <property type="evidence" value="ECO:0007669"/>
    <property type="project" value="UniProtKB-KW"/>
</dbReference>
<dbReference type="InterPro" id="IPR041577">
    <property type="entry name" value="RT_RNaseH_2"/>
</dbReference>
<dbReference type="CDD" id="cd00303">
    <property type="entry name" value="retropepsin_like"/>
    <property type="match status" value="1"/>
</dbReference>
<dbReference type="InterPro" id="IPR000477">
    <property type="entry name" value="RT_dom"/>
</dbReference>
<dbReference type="Pfam" id="PF17921">
    <property type="entry name" value="Integrase_H2C2"/>
    <property type="match status" value="1"/>
</dbReference>
<dbReference type="InterPro" id="IPR036875">
    <property type="entry name" value="Znf_CCHC_sf"/>
</dbReference>
<dbReference type="SUPFAM" id="SSF57756">
    <property type="entry name" value="Retrovirus zinc finger-like domains"/>
    <property type="match status" value="1"/>
</dbReference>
<dbReference type="InterPro" id="IPR001878">
    <property type="entry name" value="Znf_CCHC"/>
</dbReference>
<dbReference type="FunFam" id="3.30.420.10:FF:000032">
    <property type="entry name" value="Retrovirus-related Pol polyprotein from transposon 297-like Protein"/>
    <property type="match status" value="1"/>
</dbReference>
<dbReference type="Gene3D" id="3.10.10.10">
    <property type="entry name" value="HIV Type 1 Reverse Transcriptase, subunit A, domain 1"/>
    <property type="match status" value="1"/>
</dbReference>
<dbReference type="GO" id="GO:0015074">
    <property type="term" value="P:DNA integration"/>
    <property type="evidence" value="ECO:0007669"/>
    <property type="project" value="InterPro"/>
</dbReference>
<dbReference type="FunFam" id="1.10.340.70:FF:000001">
    <property type="entry name" value="Retrovirus-related Pol polyprotein from transposon gypsy-like Protein"/>
    <property type="match status" value="1"/>
</dbReference>
<dbReference type="PANTHER" id="PTHR35046:SF26">
    <property type="entry name" value="RNA-DIRECTED DNA POLYMERASE"/>
    <property type="match status" value="1"/>
</dbReference>
<dbReference type="Gene3D" id="2.40.70.10">
    <property type="entry name" value="Acid Proteases"/>
    <property type="match status" value="1"/>
</dbReference>
<feature type="region of interest" description="Disordered" evidence="12">
    <location>
        <begin position="1801"/>
        <end position="1836"/>
    </location>
</feature>
<dbReference type="Gene3D" id="3.30.70.270">
    <property type="match status" value="2"/>
</dbReference>
<feature type="domain" description="Reverse transcriptase" evidence="14">
    <location>
        <begin position="825"/>
        <end position="1004"/>
    </location>
</feature>
<dbReference type="PROSITE" id="PS50158">
    <property type="entry name" value="ZF_CCHC"/>
    <property type="match status" value="1"/>
</dbReference>
<dbReference type="InterPro" id="IPR056924">
    <property type="entry name" value="SH3_Tf2-1"/>
</dbReference>
<evidence type="ECO:0000313" key="16">
    <source>
        <dbReference type="EMBL" id="KAI0488992.1"/>
    </source>
</evidence>
<proteinExistence type="predicted"/>
<evidence type="ECO:0008006" key="18">
    <source>
        <dbReference type="Google" id="ProtNLM"/>
    </source>
</evidence>
<comment type="caution">
    <text evidence="16">The sequence shown here is derived from an EMBL/GenBank/DDBJ whole genome shotgun (WGS) entry which is preliminary data.</text>
</comment>
<feature type="domain" description="Integrase catalytic" evidence="15">
    <location>
        <begin position="1338"/>
        <end position="1503"/>
    </location>
</feature>
<keyword evidence="7" id="KW-0378">Hydrolase</keyword>
<keyword evidence="8" id="KW-0695">RNA-directed DNA polymerase</keyword>
<keyword evidence="10" id="KW-0862">Zinc</keyword>
<evidence type="ECO:0000256" key="6">
    <source>
        <dbReference type="ARBA" id="ARBA00022759"/>
    </source>
</evidence>
<dbReference type="PROSITE" id="PS50994">
    <property type="entry name" value="INTEGRASE"/>
    <property type="match status" value="1"/>
</dbReference>
<dbReference type="Gene3D" id="1.10.340.70">
    <property type="match status" value="1"/>
</dbReference>
<dbReference type="SMART" id="SM00343">
    <property type="entry name" value="ZnF_C2HC"/>
    <property type="match status" value="1"/>
</dbReference>
<dbReference type="FunFam" id="3.30.70.270:FF:000020">
    <property type="entry name" value="Transposon Tf2-6 polyprotein-like Protein"/>
    <property type="match status" value="1"/>
</dbReference>
<keyword evidence="6" id="KW-0255">Endonuclease</keyword>
<dbReference type="Pfam" id="PF17919">
    <property type="entry name" value="RT_RNaseH_2"/>
    <property type="match status" value="1"/>
</dbReference>
<evidence type="ECO:0000259" key="14">
    <source>
        <dbReference type="PROSITE" id="PS50878"/>
    </source>
</evidence>
<dbReference type="CDD" id="cd09274">
    <property type="entry name" value="RNase_HI_RT_Ty3"/>
    <property type="match status" value="1"/>
</dbReference>
<sequence>MSVPAALGKNSVKPVALNCTVEAAVLPPPSDDLDAGVSVFPANSCAHPVLVDDLVKNTCVDVPVKLIDLPSLMYNLSDNSGMDVRAQLDWLQETTYSDSESLESSGDEDPCNKFALLREKPLVSVSSRGLSGFHTNWYQSSAVIPMAEGSKRTVEDDRSLEALWTAQNSMARQMEALTTEFFRFSAEMRTEIRSLRTNPPAAAIRRAVAPATTPVMRPHRGRRLHTAVPVVSGSEDEEGVQPQLEVSDSAEEDEPNFYEQPRRYLPPQRQNGEFRIKLDIPFFDGRLHIEDYLDWERAVEAFFDYMEIAPEKQVKYVACRLKGGAGAWWMQLLQSRRREGKGNVSSWYRMKRLLRGHFLPTDFEQMLYVQYQHCNQGARTVSEYTEEFYRLSARNNLNESETQLVARYIGGLKEAIQDKLEMNSVWTLSQAVNYALKAEIQLNRQPRGTTARKIITDSSGEAHKSPAVGGHKPTMPSSGGPGILGAEPKPPLYNRQKTPMRDNNPYAKPVTLKCYRCFQPGHKSNDCPNRQQVQLLEGEQGEEDYGAEQVNEQDFEDLQADDGEPLACVMEKLLIAPRQAGVSQRHSIFRTRCTIGGSVCDLLVDSGCTENIISRSVVQKLHLKTTRNPHPYKISWVKKGVDIAVTEMCRVTFSIGKSYVCEVLCDVLDMDVCHIILGRPWQFDMGAVYDGRANTYTFEWKQRKIRLLPRSVVDGDKESPDKSTMFVVSRPSLLSSWKESSWMLALVASSNQANAGTADFPAAVHDILQNYKDVWPEALPNGIPPLRNLQHQIDLQPGANLPNLPHYKMSPHEHEVLRGIVEELLQKQLIQPSFSPCAVPALLVPKKDGSWRMCIDSRAINKITTKYRFPVPRLEDMLDKLAGATLFSKLDLRSGYHQIRIRPGDEWKTAFKTRDGLFEWRVMPFGLCNAPAMFMRLMNEILRPALGRYCVVYFDDILVFSRSLEDHCTHLSQILDILREHKLYLNLTKCEFAKSTVHFLGFIISSQGVHVDPQKIRAITDWPTPRSVTEVRSFIGLANFYRRFIRGFSIIAAPLTECLKNKSLQWTMDHERSFNTLKTALTTAPVLAMPDFNKPFHVDTDASSIGVGAVLAQDDKPLEFFSEKLSPARQNWSAYEQEFYAVVRALKQWEHYLLHQDFVLCSDNHALQFINSQKTMNKMHARWLTFLQRFSFVLKHKSGTQNRVADALSRRTALITQLQVDTPRLEALQELYESDSDFSAAWNSLMSNPPIPFADFSIRHNFLFKGNQLCVPASSWREHLTKELHSGGLAAHLGRTKTLEQMQSRFYWPHLRRDVTRFVERCPICQLYKGNAQNTGFYTPLPVPNSIWEDISMDFVLGLPKTKRGADSIMVVVDRFSKMAHFIACKKTFDALNVAILFFKEIVRLHGVPRSITSDRDVKFVSHFWRELWKRLRTEIKLSSAYHPQTDGQTEVVNRTLGNMLRCLSHEHPKQWDDYLGQAEFAYNAMSNRSTGQCPFSIVYTKCPNHVVDIAVLPHCKSKAATHTTETYTKLLQDIRNKLENANQTYKQHADLSRREKIFHPGDLVMVRLRKERFTPGTYSKLSPRKLGPVPIVRRINDNAYVVDLPPTVLTPSTFNVSDIFAYKPPDAGIIQALSSGLSGFHTTDAPPQDELYILLTDILDRSDLNGLIGGGFVNMSGLKFLIHGLFLFMNVDMPDGSVEVRVLTESSGTEFLCFPAAMAGHFPSLFSPKPSCRGAQFLDAAVDYSSIDGAKVIESDSLNDLNPELRKLESLNVDTLTHPDPSLLEAKSLDKVRLDDSSVISEETNRTSNTLDLNLEDPDSVVTPTEMTPDNPDNSDLILDKSDLALDNSELILMAT</sequence>
<evidence type="ECO:0000256" key="1">
    <source>
        <dbReference type="ARBA" id="ARBA00022670"/>
    </source>
</evidence>
<dbReference type="Pfam" id="PF24626">
    <property type="entry name" value="SH3_Tf2-1"/>
    <property type="match status" value="1"/>
</dbReference>
<dbReference type="InterPro" id="IPR021109">
    <property type="entry name" value="Peptidase_aspartic_dom_sf"/>
</dbReference>
<evidence type="ECO:0000256" key="5">
    <source>
        <dbReference type="ARBA" id="ARBA00022750"/>
    </source>
</evidence>
<dbReference type="FunFam" id="3.10.10.10:FF:000007">
    <property type="entry name" value="Retrovirus-related Pol polyprotein from transposon 17.6-like Protein"/>
    <property type="match status" value="1"/>
</dbReference>
<feature type="region of interest" description="Disordered" evidence="12">
    <location>
        <begin position="230"/>
        <end position="264"/>
    </location>
</feature>
<keyword evidence="10" id="KW-0863">Zinc-finger</keyword>
<evidence type="ECO:0000256" key="12">
    <source>
        <dbReference type="SAM" id="MobiDB-lite"/>
    </source>
</evidence>
<feature type="coiled-coil region" evidence="11">
    <location>
        <begin position="1525"/>
        <end position="1556"/>
    </location>
</feature>
<keyword evidence="11" id="KW-0175">Coiled coil</keyword>
<feature type="compositionally biased region" description="Polar residues" evidence="12">
    <location>
        <begin position="1801"/>
        <end position="1813"/>
    </location>
</feature>
<dbReference type="InterPro" id="IPR001584">
    <property type="entry name" value="Integrase_cat-core"/>
</dbReference>
<evidence type="ECO:0000256" key="10">
    <source>
        <dbReference type="PROSITE-ProRule" id="PRU00047"/>
    </source>
</evidence>
<evidence type="ECO:0000259" key="15">
    <source>
        <dbReference type="PROSITE" id="PS50994"/>
    </source>
</evidence>
<keyword evidence="17" id="KW-1185">Reference proteome</keyword>
<dbReference type="Gene3D" id="3.30.420.10">
    <property type="entry name" value="Ribonuclease H-like superfamily/Ribonuclease H"/>
    <property type="match status" value="1"/>
</dbReference>
<dbReference type="InterPro" id="IPR036397">
    <property type="entry name" value="RNaseH_sf"/>
</dbReference>
<dbReference type="Pfam" id="PF03732">
    <property type="entry name" value="Retrotrans_gag"/>
    <property type="match status" value="1"/>
</dbReference>
<dbReference type="CDD" id="cd01647">
    <property type="entry name" value="RT_LTR"/>
    <property type="match status" value="1"/>
</dbReference>
<keyword evidence="9" id="KW-0238">DNA-binding</keyword>
<protein>
    <recommendedName>
        <fullName evidence="18">Reverse transcriptase</fullName>
    </recommendedName>
</protein>
<keyword evidence="10" id="KW-0479">Metal-binding</keyword>
<dbReference type="OrthoDB" id="407598at2759"/>
<dbReference type="GO" id="GO:0008270">
    <property type="term" value="F:zinc ion binding"/>
    <property type="evidence" value="ECO:0007669"/>
    <property type="project" value="UniProtKB-KW"/>
</dbReference>
<dbReference type="GO" id="GO:0006508">
    <property type="term" value="P:proteolysis"/>
    <property type="evidence" value="ECO:0007669"/>
    <property type="project" value="UniProtKB-KW"/>
</dbReference>
<keyword evidence="3" id="KW-0548">Nucleotidyltransferase</keyword>
<dbReference type="InterPro" id="IPR012337">
    <property type="entry name" value="RNaseH-like_sf"/>
</dbReference>
<dbReference type="EMBL" id="JAGYWB010000019">
    <property type="protein sequence ID" value="KAI0488992.1"/>
    <property type="molecule type" value="Genomic_DNA"/>
</dbReference>
<dbReference type="GO" id="GO:0003677">
    <property type="term" value="F:DNA binding"/>
    <property type="evidence" value="ECO:0007669"/>
    <property type="project" value="UniProtKB-KW"/>
</dbReference>
<dbReference type="Pfam" id="PF00665">
    <property type="entry name" value="rve"/>
    <property type="match status" value="1"/>
</dbReference>
<evidence type="ECO:0000256" key="9">
    <source>
        <dbReference type="ARBA" id="ARBA00023125"/>
    </source>
</evidence>
<dbReference type="SUPFAM" id="SSF53098">
    <property type="entry name" value="Ribonuclease H-like"/>
    <property type="match status" value="1"/>
</dbReference>
<dbReference type="SUPFAM" id="SSF56672">
    <property type="entry name" value="DNA/RNA polymerases"/>
    <property type="match status" value="1"/>
</dbReference>
<dbReference type="InterPro" id="IPR043502">
    <property type="entry name" value="DNA/RNA_pol_sf"/>
</dbReference>
<dbReference type="PANTHER" id="PTHR35046">
    <property type="entry name" value="ZINC KNUCKLE (CCHC-TYPE) FAMILY PROTEIN"/>
    <property type="match status" value="1"/>
</dbReference>
<keyword evidence="4" id="KW-0540">Nuclease</keyword>
<name>A0A8T3A4B7_DENNO</name>
<organism evidence="16 17">
    <name type="scientific">Dendrobium nobile</name>
    <name type="common">Orchid</name>
    <dbReference type="NCBI Taxonomy" id="94219"/>
    <lineage>
        <taxon>Eukaryota</taxon>
        <taxon>Viridiplantae</taxon>
        <taxon>Streptophyta</taxon>
        <taxon>Embryophyta</taxon>
        <taxon>Tracheophyta</taxon>
        <taxon>Spermatophyta</taxon>
        <taxon>Magnoliopsida</taxon>
        <taxon>Liliopsida</taxon>
        <taxon>Asparagales</taxon>
        <taxon>Orchidaceae</taxon>
        <taxon>Epidendroideae</taxon>
        <taxon>Malaxideae</taxon>
        <taxon>Dendrobiinae</taxon>
        <taxon>Dendrobium</taxon>
    </lineage>
</organism>
<dbReference type="InterPro" id="IPR041588">
    <property type="entry name" value="Integrase_H2C2"/>
</dbReference>
<feature type="region of interest" description="Disordered" evidence="12">
    <location>
        <begin position="448"/>
        <end position="505"/>
    </location>
</feature>
<dbReference type="InterPro" id="IPR043128">
    <property type="entry name" value="Rev_trsase/Diguanyl_cyclase"/>
</dbReference>
<dbReference type="InterPro" id="IPR005162">
    <property type="entry name" value="Retrotrans_gag_dom"/>
</dbReference>
<keyword evidence="1" id="KW-0645">Protease</keyword>
<keyword evidence="2" id="KW-0808">Transferase</keyword>
<dbReference type="Pfam" id="PF00078">
    <property type="entry name" value="RVT_1"/>
    <property type="match status" value="1"/>
</dbReference>
<feature type="domain" description="CCHC-type" evidence="13">
    <location>
        <begin position="513"/>
        <end position="529"/>
    </location>
</feature>